<dbReference type="Proteomes" id="UP000281553">
    <property type="component" value="Unassembled WGS sequence"/>
</dbReference>
<dbReference type="OrthoDB" id="6264098at2759"/>
<reference evidence="3 4" key="1">
    <citation type="submission" date="2018-11" db="EMBL/GenBank/DDBJ databases">
        <authorList>
            <consortium name="Pathogen Informatics"/>
        </authorList>
    </citation>
    <scope>NUCLEOTIDE SEQUENCE [LARGE SCALE GENOMIC DNA]</scope>
</reference>
<evidence type="ECO:0000256" key="2">
    <source>
        <dbReference type="SAM" id="Phobius"/>
    </source>
</evidence>
<dbReference type="AlphaFoldDB" id="A0A3P7LEW1"/>
<gene>
    <name evidence="3" type="ORF">DILT_LOCUS11225</name>
</gene>
<keyword evidence="2" id="KW-1133">Transmembrane helix</keyword>
<evidence type="ECO:0000313" key="3">
    <source>
        <dbReference type="EMBL" id="VDN15394.1"/>
    </source>
</evidence>
<feature type="transmembrane region" description="Helical" evidence="2">
    <location>
        <begin position="71"/>
        <end position="92"/>
    </location>
</feature>
<keyword evidence="2" id="KW-0812">Transmembrane</keyword>
<sequence length="133" mass="14525">MNFGPPITSSELKHCGRFCFNEGVCMGCYRDVYGLAQCIGCVCPTNLWTGERCQLRIGTAGSVEAPVASVVLVWLFAVLALLLAGILIFVYARQKRTALFNLRMSQLHEQSLDDPEPIPMPSSPFPSQTPAST</sequence>
<protein>
    <submittedName>
        <fullName evidence="3">Uncharacterized protein</fullName>
    </submittedName>
</protein>
<name>A0A3P7LEW1_DIBLA</name>
<keyword evidence="4" id="KW-1185">Reference proteome</keyword>
<evidence type="ECO:0000313" key="4">
    <source>
        <dbReference type="Proteomes" id="UP000281553"/>
    </source>
</evidence>
<keyword evidence="2" id="KW-0472">Membrane</keyword>
<proteinExistence type="predicted"/>
<evidence type="ECO:0000256" key="1">
    <source>
        <dbReference type="SAM" id="MobiDB-lite"/>
    </source>
</evidence>
<dbReference type="EMBL" id="UYRU01062351">
    <property type="protein sequence ID" value="VDN15394.1"/>
    <property type="molecule type" value="Genomic_DNA"/>
</dbReference>
<accession>A0A3P7LEW1</accession>
<feature type="region of interest" description="Disordered" evidence="1">
    <location>
        <begin position="111"/>
        <end position="133"/>
    </location>
</feature>
<organism evidence="3 4">
    <name type="scientific">Dibothriocephalus latus</name>
    <name type="common">Fish tapeworm</name>
    <name type="synonym">Diphyllobothrium latum</name>
    <dbReference type="NCBI Taxonomy" id="60516"/>
    <lineage>
        <taxon>Eukaryota</taxon>
        <taxon>Metazoa</taxon>
        <taxon>Spiralia</taxon>
        <taxon>Lophotrochozoa</taxon>
        <taxon>Platyhelminthes</taxon>
        <taxon>Cestoda</taxon>
        <taxon>Eucestoda</taxon>
        <taxon>Diphyllobothriidea</taxon>
        <taxon>Diphyllobothriidae</taxon>
        <taxon>Dibothriocephalus</taxon>
    </lineage>
</organism>